<gene>
    <name evidence="1" type="ORF">J0A68_18255</name>
</gene>
<organism evidence="1 2">
    <name type="scientific">Algoriphagus oliviformis</name>
    <dbReference type="NCBI Taxonomy" id="2811231"/>
    <lineage>
        <taxon>Bacteria</taxon>
        <taxon>Pseudomonadati</taxon>
        <taxon>Bacteroidota</taxon>
        <taxon>Cytophagia</taxon>
        <taxon>Cytophagales</taxon>
        <taxon>Cyclobacteriaceae</taxon>
        <taxon>Algoriphagus</taxon>
    </lineage>
</organism>
<proteinExistence type="predicted"/>
<comment type="caution">
    <text evidence="1">The sequence shown here is derived from an EMBL/GenBank/DDBJ whole genome shotgun (WGS) entry which is preliminary data.</text>
</comment>
<dbReference type="Proteomes" id="UP000664317">
    <property type="component" value="Unassembled WGS sequence"/>
</dbReference>
<keyword evidence="2" id="KW-1185">Reference proteome</keyword>
<evidence type="ECO:0000313" key="1">
    <source>
        <dbReference type="EMBL" id="MBN7812905.1"/>
    </source>
</evidence>
<reference evidence="1 2" key="1">
    <citation type="submission" date="2021-03" db="EMBL/GenBank/DDBJ databases">
        <title>novel species isolated from a fishpond in China.</title>
        <authorList>
            <person name="Lu H."/>
            <person name="Cai Z."/>
        </authorList>
    </citation>
    <scope>NUCLEOTIDE SEQUENCE [LARGE SCALE GENOMIC DNA]</scope>
    <source>
        <strain evidence="1 2">H41</strain>
    </source>
</reference>
<dbReference type="RefSeq" id="WP_206579677.1">
    <property type="nucleotide sequence ID" value="NZ_JAFKCT010000009.1"/>
</dbReference>
<evidence type="ECO:0000313" key="2">
    <source>
        <dbReference type="Proteomes" id="UP000664317"/>
    </source>
</evidence>
<sequence length="466" mass="53995">MSTKKVLILIPDGVGLRNFAFSNFVKRAEEAGLEIVYWNNSSFGLADIGLTEVKTPKPRPHFLTDIVKRVKIENYIDWYAEEFEDQAFHDYKFNAGKPSSAKDRVKAAFFSFFKMYLAGDRRKQSQPLINVLERRTAYFRDCVAQLQQLKPDYVFCSNQRPITAVAPIEAAKSLGIPTGTFIFSWDNLPKATMVIDPDHYFVWSDYMKKELTKYNPEIAPERITVTGTPQFEIYRDEALLANKEQFSERHQLKPGVRYICFSGDDHTTSPYDEYYLRDLAESVREINEEAGVERFGILFRRCPVDKSRRYDPVLDEFSDLIRAADPKWEAAGEVWNQIMPMPADQEMLVNTVYHTDIVFNVGSSMVFDFYALGKPCCYFNYDPAEAGGGRWSVKTLNNFIHFRSRPSEDAVFWINDKKEIKARILEYFAQPSSWNEQATKAWYELVIHQPIDRASRNICSKIRELA</sequence>
<dbReference type="SUPFAM" id="SSF53756">
    <property type="entry name" value="UDP-Glycosyltransferase/glycogen phosphorylase"/>
    <property type="match status" value="1"/>
</dbReference>
<accession>A0ABS3C9R1</accession>
<protein>
    <recommendedName>
        <fullName evidence="3">UDP-glycosyltransferase</fullName>
    </recommendedName>
</protein>
<evidence type="ECO:0008006" key="3">
    <source>
        <dbReference type="Google" id="ProtNLM"/>
    </source>
</evidence>
<dbReference type="EMBL" id="JAFKCT010000009">
    <property type="protein sequence ID" value="MBN7812905.1"/>
    <property type="molecule type" value="Genomic_DNA"/>
</dbReference>
<name>A0ABS3C9R1_9BACT</name>